<dbReference type="InterPro" id="IPR036736">
    <property type="entry name" value="ACP-like_sf"/>
</dbReference>
<dbReference type="Pfam" id="PF00550">
    <property type="entry name" value="PP-binding"/>
    <property type="match status" value="1"/>
</dbReference>
<dbReference type="Gene3D" id="1.10.1200.10">
    <property type="entry name" value="ACP-like"/>
    <property type="match status" value="1"/>
</dbReference>
<dbReference type="PROSITE" id="PS50075">
    <property type="entry name" value="CARRIER"/>
    <property type="match status" value="1"/>
</dbReference>
<sequence length="84" mass="9334">MTDTALFNDVLVRIGEYLETDVSDLTPESKLSTSIEGLNSLKMFEMILYLEDCFGVEFDEAVMDKVETLGGLVDHIQERQAAAA</sequence>
<feature type="domain" description="Carrier" evidence="1">
    <location>
        <begin position="1"/>
        <end position="80"/>
    </location>
</feature>
<dbReference type="RefSeq" id="WP_188577871.1">
    <property type="nucleotide sequence ID" value="NZ_BMDZ01000023.1"/>
</dbReference>
<dbReference type="Proteomes" id="UP000603352">
    <property type="component" value="Unassembled WGS sequence"/>
</dbReference>
<dbReference type="InterPro" id="IPR009081">
    <property type="entry name" value="PP-bd_ACP"/>
</dbReference>
<organism evidence="2 3">
    <name type="scientific">Tistrella bauzanensis</name>
    <dbReference type="NCBI Taxonomy" id="657419"/>
    <lineage>
        <taxon>Bacteria</taxon>
        <taxon>Pseudomonadati</taxon>
        <taxon>Pseudomonadota</taxon>
        <taxon>Alphaproteobacteria</taxon>
        <taxon>Geminicoccales</taxon>
        <taxon>Geminicoccaceae</taxon>
        <taxon>Tistrella</taxon>
    </lineage>
</organism>
<evidence type="ECO:0000313" key="2">
    <source>
        <dbReference type="EMBL" id="GGB40703.1"/>
    </source>
</evidence>
<dbReference type="SUPFAM" id="SSF47336">
    <property type="entry name" value="ACP-like"/>
    <property type="match status" value="1"/>
</dbReference>
<evidence type="ECO:0000313" key="3">
    <source>
        <dbReference type="Proteomes" id="UP000603352"/>
    </source>
</evidence>
<keyword evidence="3" id="KW-1185">Reference proteome</keyword>
<proteinExistence type="predicted"/>
<gene>
    <name evidence="2" type="ORF">GCM10011505_22740</name>
</gene>
<accession>A0ABQ1IKM6</accession>
<evidence type="ECO:0000259" key="1">
    <source>
        <dbReference type="PROSITE" id="PS50075"/>
    </source>
</evidence>
<dbReference type="EMBL" id="BMDZ01000023">
    <property type="protein sequence ID" value="GGB40703.1"/>
    <property type="molecule type" value="Genomic_DNA"/>
</dbReference>
<reference evidence="3" key="1">
    <citation type="journal article" date="2019" name="Int. J. Syst. Evol. Microbiol.">
        <title>The Global Catalogue of Microorganisms (GCM) 10K type strain sequencing project: providing services to taxonomists for standard genome sequencing and annotation.</title>
        <authorList>
            <consortium name="The Broad Institute Genomics Platform"/>
            <consortium name="The Broad Institute Genome Sequencing Center for Infectious Disease"/>
            <person name="Wu L."/>
            <person name="Ma J."/>
        </authorList>
    </citation>
    <scope>NUCLEOTIDE SEQUENCE [LARGE SCALE GENOMIC DNA]</scope>
    <source>
        <strain evidence="3">CGMCC 1.10188</strain>
    </source>
</reference>
<name>A0ABQ1IKM6_9PROT</name>
<protein>
    <recommendedName>
        <fullName evidence="1">Carrier domain-containing protein</fullName>
    </recommendedName>
</protein>
<comment type="caution">
    <text evidence="2">The sequence shown here is derived from an EMBL/GenBank/DDBJ whole genome shotgun (WGS) entry which is preliminary data.</text>
</comment>